<dbReference type="Proteomes" id="UP000601361">
    <property type="component" value="Unassembled WGS sequence"/>
</dbReference>
<proteinExistence type="predicted"/>
<reference evidence="2" key="1">
    <citation type="journal article" date="2019" name="Int. J. Syst. Evol. Microbiol.">
        <title>The Global Catalogue of Microorganisms (GCM) 10K type strain sequencing project: providing services to taxonomists for standard genome sequencing and annotation.</title>
        <authorList>
            <consortium name="The Broad Institute Genomics Platform"/>
            <consortium name="The Broad Institute Genome Sequencing Center for Infectious Disease"/>
            <person name="Wu L."/>
            <person name="Ma J."/>
        </authorList>
    </citation>
    <scope>NUCLEOTIDE SEQUENCE [LARGE SCALE GENOMIC DNA]</scope>
    <source>
        <strain evidence="2">CGMCC 1.12990</strain>
    </source>
</reference>
<organism evidence="1 2">
    <name type="scientific">Hymenobacter glacieicola</name>
    <dbReference type="NCBI Taxonomy" id="1562124"/>
    <lineage>
        <taxon>Bacteria</taxon>
        <taxon>Pseudomonadati</taxon>
        <taxon>Bacteroidota</taxon>
        <taxon>Cytophagia</taxon>
        <taxon>Cytophagales</taxon>
        <taxon>Hymenobacteraceae</taxon>
        <taxon>Hymenobacter</taxon>
    </lineage>
</organism>
<name>A0ABQ1X160_9BACT</name>
<evidence type="ECO:0000313" key="1">
    <source>
        <dbReference type="EMBL" id="GGG54813.1"/>
    </source>
</evidence>
<gene>
    <name evidence="1" type="ORF">GCM10011378_33720</name>
</gene>
<evidence type="ECO:0000313" key="2">
    <source>
        <dbReference type="Proteomes" id="UP000601361"/>
    </source>
</evidence>
<dbReference type="EMBL" id="BMGS01000009">
    <property type="protein sequence ID" value="GGG54813.1"/>
    <property type="molecule type" value="Genomic_DNA"/>
</dbReference>
<keyword evidence="2" id="KW-1185">Reference proteome</keyword>
<comment type="caution">
    <text evidence="1">The sequence shown here is derived from an EMBL/GenBank/DDBJ whole genome shotgun (WGS) entry which is preliminary data.</text>
</comment>
<sequence>MKLQAKQVWGKMHTSKRAVCGPKVKIFWRGNWVETPLPSSLAGWGWLSEWRSGPVTSGSAAGC</sequence>
<accession>A0ABQ1X160</accession>
<protein>
    <submittedName>
        <fullName evidence="1">Uncharacterized protein</fullName>
    </submittedName>
</protein>